<evidence type="ECO:0000313" key="3">
    <source>
        <dbReference type="EMBL" id="AZA47392.1"/>
    </source>
</evidence>
<proteinExistence type="predicted"/>
<evidence type="ECO:0000256" key="1">
    <source>
        <dbReference type="SAM" id="Coils"/>
    </source>
</evidence>
<feature type="transmembrane region" description="Helical" evidence="2">
    <location>
        <begin position="21"/>
        <end position="43"/>
    </location>
</feature>
<keyword evidence="2" id="KW-1133">Transmembrane helix</keyword>
<feature type="transmembrane region" description="Helical" evidence="2">
    <location>
        <begin position="49"/>
        <end position="68"/>
    </location>
</feature>
<reference evidence="4 5" key="1">
    <citation type="submission" date="2018-06" db="EMBL/GenBank/DDBJ databases">
        <authorList>
            <consortium name="Pathogen Informatics"/>
            <person name="Doyle S."/>
        </authorList>
    </citation>
    <scope>NUCLEOTIDE SEQUENCE [LARGE SCALE GENOMIC DNA]</scope>
    <source>
        <strain evidence="4 5">NCTC13533</strain>
    </source>
</reference>
<dbReference type="GO" id="GO:0055085">
    <property type="term" value="P:transmembrane transport"/>
    <property type="evidence" value="ECO:0007669"/>
    <property type="project" value="InterPro"/>
</dbReference>
<keyword evidence="2" id="KW-0812">Transmembrane</keyword>
<dbReference type="KEGG" id="ccau:EG346_03960"/>
<dbReference type="Proteomes" id="UP000273270">
    <property type="component" value="Chromosome"/>
</dbReference>
<keyword evidence="6" id="KW-1185">Reference proteome</keyword>
<dbReference type="EMBL" id="UFVQ01000003">
    <property type="protein sequence ID" value="STD09761.1"/>
    <property type="molecule type" value="Genomic_DNA"/>
</dbReference>
<accession>A0A376EID9</accession>
<evidence type="ECO:0000256" key="2">
    <source>
        <dbReference type="SAM" id="Phobius"/>
    </source>
</evidence>
<evidence type="ECO:0000313" key="4">
    <source>
        <dbReference type="EMBL" id="STD09761.1"/>
    </source>
</evidence>
<gene>
    <name evidence="3" type="ORF">EG346_03960</name>
    <name evidence="4" type="ORF">NCTC13533_04661</name>
</gene>
<reference evidence="6" key="2">
    <citation type="submission" date="2018-11" db="EMBL/GenBank/DDBJ databases">
        <title>Proposal to divide the Flavobacteriaceae and reorganize its genera based on Amino Acid Identity values calculated from whole genome sequences.</title>
        <authorList>
            <person name="Nicholson A.C."/>
            <person name="Gulvik C.A."/>
            <person name="Whitney A.M."/>
            <person name="Humrighouse B.W."/>
            <person name="Bell M."/>
            <person name="Holmes B."/>
            <person name="Steigerwalt A.G."/>
            <person name="Villarma A."/>
            <person name="Sheth M."/>
            <person name="Batra D."/>
            <person name="Pryor J."/>
            <person name="Bernardet J.-F."/>
            <person name="Hugo C."/>
            <person name="Kampfer P."/>
            <person name="Newman J."/>
            <person name="McQuiston J.R."/>
        </authorList>
    </citation>
    <scope>NUCLEOTIDE SEQUENCE [LARGE SCALE GENOMIC DNA]</scope>
    <source>
        <strain evidence="6">G0188</strain>
    </source>
</reference>
<reference evidence="3" key="3">
    <citation type="submission" date="2018-11" db="EMBL/GenBank/DDBJ databases">
        <title>Proposal to divide the Flavobacteriaceae and reorganize its genera based on Amino Acid Identity values calculated from whole genome sequences.</title>
        <authorList>
            <person name="Nicholson A.C."/>
            <person name="Gulvik C.A."/>
            <person name="Whitney A.M."/>
            <person name="Humrighouse B.W."/>
            <person name="Bell M."/>
            <person name="Holmes B."/>
            <person name="Steigerwalt A."/>
            <person name="Villarma A."/>
            <person name="Sheth M."/>
            <person name="Batra D."/>
            <person name="Pryor J."/>
            <person name="Bernardet J.-F."/>
            <person name="Hugo C."/>
            <person name="Kampfer P."/>
            <person name="Newman J."/>
            <person name="Mcquiston J.R."/>
        </authorList>
    </citation>
    <scope>NUCLEOTIDE SEQUENCE [LARGE SCALE GENOMIC DNA]</scope>
    <source>
        <strain evidence="3">G0188</strain>
    </source>
</reference>
<dbReference type="EMBL" id="CP033920">
    <property type="protein sequence ID" value="AZA47392.1"/>
    <property type="molecule type" value="Genomic_DNA"/>
</dbReference>
<dbReference type="Proteomes" id="UP000255224">
    <property type="component" value="Unassembled WGS sequence"/>
</dbReference>
<dbReference type="OrthoDB" id="119761at2"/>
<protein>
    <submittedName>
        <fullName evidence="3">Low affinity iron permease family protein</fullName>
    </submittedName>
    <submittedName>
        <fullName evidence="4">Predicted small integral membrane protein</fullName>
    </submittedName>
</protein>
<organism evidence="4 5">
    <name type="scientific">Chryseobacterium carnipullorum</name>
    <dbReference type="NCBI Taxonomy" id="1124835"/>
    <lineage>
        <taxon>Bacteria</taxon>
        <taxon>Pseudomonadati</taxon>
        <taxon>Bacteroidota</taxon>
        <taxon>Flavobacteriia</taxon>
        <taxon>Flavobacteriales</taxon>
        <taxon>Weeksellaceae</taxon>
        <taxon>Chryseobacterium group</taxon>
        <taxon>Chryseobacterium</taxon>
    </lineage>
</organism>
<dbReference type="Pfam" id="PF04120">
    <property type="entry name" value="Iron_permease"/>
    <property type="match status" value="1"/>
</dbReference>
<dbReference type="InterPro" id="IPR007251">
    <property type="entry name" value="Iron_permease_Fet4"/>
</dbReference>
<accession>A0A3G6LVX0</accession>
<dbReference type="STRING" id="297244.SAMN05421639_103222"/>
<keyword evidence="2" id="KW-0472">Membrane</keyword>
<name>A0A376EID9_CHRCU</name>
<evidence type="ECO:0000313" key="5">
    <source>
        <dbReference type="Proteomes" id="UP000255224"/>
    </source>
</evidence>
<evidence type="ECO:0000313" key="6">
    <source>
        <dbReference type="Proteomes" id="UP000273270"/>
    </source>
</evidence>
<dbReference type="AlphaFoldDB" id="A0A376EID9"/>
<sequence length="166" mass="19346">MSHKNNNLFEKFSDWATKFTGSSYAFIGAVLVVVLWAASGPVFKYSETWQLVINTGTTIITFLMVFLIQKAQNKDSKAIQIKLNELLAANEKASNRIVDIEDLTEKELDQLHCYYEKLSDFAEEDEDIHTSHSIDAAKRNQHYKHDFFKRKHEEWLQKQTQKKESK</sequence>
<dbReference type="RefSeq" id="WP_123877051.1">
    <property type="nucleotide sequence ID" value="NZ_CP033920.1"/>
</dbReference>
<feature type="coiled-coil region" evidence="1">
    <location>
        <begin position="76"/>
        <end position="103"/>
    </location>
</feature>
<keyword evidence="1" id="KW-0175">Coiled coil</keyword>